<proteinExistence type="inferred from homology"/>
<evidence type="ECO:0000256" key="7">
    <source>
        <dbReference type="ARBA" id="ARBA00022989"/>
    </source>
</evidence>
<feature type="signal peptide" evidence="14">
    <location>
        <begin position="1"/>
        <end position="23"/>
    </location>
</feature>
<dbReference type="GO" id="GO:0045259">
    <property type="term" value="C:proton-transporting ATP synthase complex"/>
    <property type="evidence" value="ECO:0007669"/>
    <property type="project" value="UniProtKB-KW"/>
</dbReference>
<protein>
    <recommendedName>
        <fullName evidence="13">ATP synthase subunit c</fullName>
    </recommendedName>
    <alternativeName>
        <fullName evidence="13">ATP synthase F(0) sector subunit c</fullName>
    </alternativeName>
    <alternativeName>
        <fullName evidence="13">F-type ATPase subunit c</fullName>
        <shortName evidence="13">F-ATPase subunit c</shortName>
    </alternativeName>
    <alternativeName>
        <fullName evidence="13">Lipid-binding protein</fullName>
    </alternativeName>
</protein>
<dbReference type="Proteomes" id="UP000002220">
    <property type="component" value="Chromosome"/>
</dbReference>
<keyword evidence="13" id="KW-0997">Cell inner membrane</keyword>
<keyword evidence="3 13" id="KW-0813">Transport</keyword>
<evidence type="ECO:0000256" key="6">
    <source>
        <dbReference type="ARBA" id="ARBA00022781"/>
    </source>
</evidence>
<evidence type="ECO:0000256" key="5">
    <source>
        <dbReference type="ARBA" id="ARBA00022692"/>
    </source>
</evidence>
<feature type="transmembrane region" description="Helical" evidence="13">
    <location>
        <begin position="72"/>
        <end position="93"/>
    </location>
</feature>
<gene>
    <name evidence="13" type="primary">atpE</name>
    <name evidence="16" type="ordered locus">Plim_0171</name>
</gene>
<evidence type="ECO:0000256" key="9">
    <source>
        <dbReference type="ARBA" id="ARBA00023121"/>
    </source>
</evidence>
<keyword evidence="17" id="KW-1185">Reference proteome</keyword>
<keyword evidence="7 13" id="KW-1133">Transmembrane helix</keyword>
<evidence type="ECO:0000313" key="16">
    <source>
        <dbReference type="EMBL" id="ADG66023.1"/>
    </source>
</evidence>
<dbReference type="SUPFAM" id="SSF81333">
    <property type="entry name" value="F1F0 ATP synthase subunit C"/>
    <property type="match status" value="1"/>
</dbReference>
<evidence type="ECO:0000313" key="17">
    <source>
        <dbReference type="Proteomes" id="UP000002220"/>
    </source>
</evidence>
<reference evidence="16 17" key="1">
    <citation type="journal article" date="2010" name="Stand. Genomic Sci.">
        <title>Complete genome sequence of Planctomyces limnophilus type strain (Mu 290).</title>
        <authorList>
            <person name="Labutti K."/>
            <person name="Sikorski J."/>
            <person name="Schneider S."/>
            <person name="Nolan M."/>
            <person name="Lucas S."/>
            <person name="Glavina Del Rio T."/>
            <person name="Tice H."/>
            <person name="Cheng J.F."/>
            <person name="Goodwin L."/>
            <person name="Pitluck S."/>
            <person name="Liolios K."/>
            <person name="Ivanova N."/>
            <person name="Mavromatis K."/>
            <person name="Mikhailova N."/>
            <person name="Pati A."/>
            <person name="Chen A."/>
            <person name="Palaniappan K."/>
            <person name="Land M."/>
            <person name="Hauser L."/>
            <person name="Chang Y.J."/>
            <person name="Jeffries C.D."/>
            <person name="Tindall B.J."/>
            <person name="Rohde M."/>
            <person name="Goker M."/>
            <person name="Woyke T."/>
            <person name="Bristow J."/>
            <person name="Eisen J.A."/>
            <person name="Markowitz V."/>
            <person name="Hugenholtz P."/>
            <person name="Kyrpides N.C."/>
            <person name="Klenk H.P."/>
            <person name="Lapidus A."/>
        </authorList>
    </citation>
    <scope>NUCLEOTIDE SEQUENCE [LARGE SCALE GENOMIC DNA]</scope>
    <source>
        <strain evidence="17">ATCC 43296 / DSM 3776 / IFAM 1008 / 290</strain>
    </source>
</reference>
<dbReference type="HAMAP" id="MF_01396">
    <property type="entry name" value="ATP_synth_c_bact"/>
    <property type="match status" value="1"/>
</dbReference>
<dbReference type="PRINTS" id="PR00124">
    <property type="entry name" value="ATPASEC"/>
</dbReference>
<dbReference type="InterPro" id="IPR035921">
    <property type="entry name" value="F/V-ATP_Csub_sf"/>
</dbReference>
<keyword evidence="6 13" id="KW-0375">Hydrogen ion transport</keyword>
<evidence type="ECO:0000256" key="8">
    <source>
        <dbReference type="ARBA" id="ARBA00023065"/>
    </source>
</evidence>
<accession>D5SN96</accession>
<dbReference type="NCBIfam" id="TIGR01260">
    <property type="entry name" value="ATP_synt_c"/>
    <property type="match status" value="1"/>
</dbReference>
<dbReference type="HOGENOM" id="CLU_148047_5_1_0"/>
<keyword evidence="9 13" id="KW-0446">Lipid-binding</keyword>
<evidence type="ECO:0000256" key="4">
    <source>
        <dbReference type="ARBA" id="ARBA00022547"/>
    </source>
</evidence>
<dbReference type="GO" id="GO:0005886">
    <property type="term" value="C:plasma membrane"/>
    <property type="evidence" value="ECO:0007669"/>
    <property type="project" value="UniProtKB-SubCell"/>
</dbReference>
<keyword evidence="13" id="KW-1003">Cell membrane</keyword>
<comment type="subcellular location">
    <subcellularLocation>
        <location evidence="13">Cell inner membrane</location>
        <topology evidence="13">Multi-pass membrane protein</topology>
    </subcellularLocation>
    <subcellularLocation>
        <location evidence="1">Membrane</location>
        <topology evidence="1">Multi-pass membrane protein</topology>
    </subcellularLocation>
</comment>
<organism evidence="16 17">
    <name type="scientific">Planctopirus limnophila (strain ATCC 43296 / DSM 3776 / IFAM 1008 / Mu 290)</name>
    <name type="common">Planctomyces limnophilus</name>
    <dbReference type="NCBI Taxonomy" id="521674"/>
    <lineage>
        <taxon>Bacteria</taxon>
        <taxon>Pseudomonadati</taxon>
        <taxon>Planctomycetota</taxon>
        <taxon>Planctomycetia</taxon>
        <taxon>Planctomycetales</taxon>
        <taxon>Planctomycetaceae</taxon>
        <taxon>Planctopirus</taxon>
    </lineage>
</organism>
<dbReference type="InterPro" id="IPR000454">
    <property type="entry name" value="ATP_synth_F0_csu"/>
</dbReference>
<dbReference type="InterPro" id="IPR002379">
    <property type="entry name" value="ATPase_proteolipid_c-like_dom"/>
</dbReference>
<dbReference type="CDD" id="cd18121">
    <property type="entry name" value="ATP-synt_Fo_c"/>
    <property type="match status" value="1"/>
</dbReference>
<keyword evidence="11 13" id="KW-0066">ATP synthesis</keyword>
<evidence type="ECO:0000256" key="3">
    <source>
        <dbReference type="ARBA" id="ARBA00022448"/>
    </source>
</evidence>
<evidence type="ECO:0000256" key="13">
    <source>
        <dbReference type="HAMAP-Rule" id="MF_01396"/>
    </source>
</evidence>
<evidence type="ECO:0000256" key="12">
    <source>
        <dbReference type="ARBA" id="ARBA00025198"/>
    </source>
</evidence>
<dbReference type="GO" id="GO:0046933">
    <property type="term" value="F:proton-transporting ATP synthase activity, rotational mechanism"/>
    <property type="evidence" value="ECO:0007669"/>
    <property type="project" value="UniProtKB-UniRule"/>
</dbReference>
<dbReference type="KEGG" id="plm:Plim_0171"/>
<comment type="function">
    <text evidence="12 13">F(1)F(0) ATP synthase produces ATP from ADP in the presence of a proton or sodium gradient. F-type ATPases consist of two structural domains, F(1) containing the extramembraneous catalytic core and F(0) containing the membrane proton channel, linked together by a central stalk and a peripheral stalk. During catalysis, ATP synthesis in the catalytic domain of F(1) is coupled via a rotary mechanism of the central stalk subunits to proton translocation.</text>
</comment>
<keyword evidence="5 13" id="KW-0812">Transmembrane</keyword>
<evidence type="ECO:0000256" key="10">
    <source>
        <dbReference type="ARBA" id="ARBA00023136"/>
    </source>
</evidence>
<keyword evidence="14" id="KW-0732">Signal</keyword>
<dbReference type="InterPro" id="IPR020537">
    <property type="entry name" value="ATP_synth_F0_csu_DDCD_BS"/>
</dbReference>
<comment type="function">
    <text evidence="13">Key component of the F(0) channel; it plays a direct role in translocation across the membrane. A homomeric c-ring of between 10-14 subunits forms the central stalk rotor element with the F(1) delta and epsilon subunits.</text>
</comment>
<dbReference type="GO" id="GO:0033177">
    <property type="term" value="C:proton-transporting two-sector ATPase complex, proton-transporting domain"/>
    <property type="evidence" value="ECO:0007669"/>
    <property type="project" value="InterPro"/>
</dbReference>
<dbReference type="Gene3D" id="1.20.20.10">
    <property type="entry name" value="F1F0 ATP synthase subunit C"/>
    <property type="match status" value="1"/>
</dbReference>
<dbReference type="Pfam" id="PF00137">
    <property type="entry name" value="ATP-synt_C"/>
    <property type="match status" value="1"/>
</dbReference>
<dbReference type="eggNOG" id="COG0636">
    <property type="taxonomic scope" value="Bacteria"/>
</dbReference>
<evidence type="ECO:0000256" key="11">
    <source>
        <dbReference type="ARBA" id="ARBA00023310"/>
    </source>
</evidence>
<feature type="site" description="Reversibly protonated during proton transport" evidence="13">
    <location>
        <position position="84"/>
    </location>
</feature>
<comment type="subunit">
    <text evidence="13">F-type ATPases have 2 components, F(1) - the catalytic core - and F(0) - the membrane proton channel. F(1) has five subunits: alpha(3), beta(3), gamma(1), delta(1), epsilon(1). F(0) has three main subunits: a(1), b(2) and c(10-14). The alpha and beta chains form an alternating ring which encloses part of the gamma chain. F(1) is attached to F(0) by a central stalk formed by the gamma and epsilon chains, while a peripheral stalk is formed by the delta and b chains.</text>
</comment>
<keyword evidence="10 13" id="KW-0472">Membrane</keyword>
<feature type="chain" id="PRO_5003076055" description="ATP synthase subunit c" evidence="14">
    <location>
        <begin position="24"/>
        <end position="96"/>
    </location>
</feature>
<evidence type="ECO:0000256" key="2">
    <source>
        <dbReference type="ARBA" id="ARBA00006704"/>
    </source>
</evidence>
<feature type="domain" description="V-ATPase proteolipid subunit C-like" evidence="15">
    <location>
        <begin position="37"/>
        <end position="96"/>
    </location>
</feature>
<feature type="transmembrane region" description="Helical" evidence="13">
    <location>
        <begin position="33"/>
        <end position="51"/>
    </location>
</feature>
<evidence type="ECO:0000256" key="14">
    <source>
        <dbReference type="SAM" id="SignalP"/>
    </source>
</evidence>
<evidence type="ECO:0000259" key="15">
    <source>
        <dbReference type="Pfam" id="PF00137"/>
    </source>
</evidence>
<evidence type="ECO:0000256" key="1">
    <source>
        <dbReference type="ARBA" id="ARBA00004141"/>
    </source>
</evidence>
<keyword evidence="4 13" id="KW-0138">CF(0)</keyword>
<dbReference type="InterPro" id="IPR038662">
    <property type="entry name" value="ATP_synth_F0_csu_sf"/>
</dbReference>
<dbReference type="GO" id="GO:0008289">
    <property type="term" value="F:lipid binding"/>
    <property type="evidence" value="ECO:0007669"/>
    <property type="project" value="UniProtKB-KW"/>
</dbReference>
<dbReference type="InterPro" id="IPR005953">
    <property type="entry name" value="ATP_synth_csu_bac/chlpt"/>
</dbReference>
<dbReference type="RefSeq" id="WP_013108454.1">
    <property type="nucleotide sequence ID" value="NC_014148.1"/>
</dbReference>
<dbReference type="PROSITE" id="PS00605">
    <property type="entry name" value="ATPASE_C"/>
    <property type="match status" value="1"/>
</dbReference>
<dbReference type="AlphaFoldDB" id="D5SN96"/>
<dbReference type="STRING" id="521674.Plim_0171"/>
<keyword evidence="8 13" id="KW-0406">Ion transport</keyword>
<sequence length="96" mass="9361" precursor="true">MQVLSLMTRILGAFCVLAVPAMAQDGGAASGPIVVKAIGVGIVILGAGLGIGKIGSSAVESIARQPEAAGAIQTAMIIAGALIEGATLFGLIICML</sequence>
<name>D5SN96_PLAL2</name>
<comment type="similarity">
    <text evidence="2 13">Belongs to the ATPase C chain family.</text>
</comment>
<dbReference type="EMBL" id="CP001744">
    <property type="protein sequence ID" value="ADG66023.1"/>
    <property type="molecule type" value="Genomic_DNA"/>
</dbReference>